<name>A0A0W0F450_MONRR</name>
<dbReference type="AlphaFoldDB" id="A0A0W0F450"/>
<proteinExistence type="predicted"/>
<sequence length="99" mass="10907">MGGTIIIRSKPCGMLRMDTYAAGSRHRHRQSLHAAPPTTNRFSLEKVAPQCGRDVLQPHIFPRIKEGRYNFDEAYNFSHPLSPTRLGSVEKLGSGSGSG</sequence>
<organism evidence="1 2">
    <name type="scientific">Moniliophthora roreri</name>
    <name type="common">Frosty pod rot fungus</name>
    <name type="synonym">Monilia roreri</name>
    <dbReference type="NCBI Taxonomy" id="221103"/>
    <lineage>
        <taxon>Eukaryota</taxon>
        <taxon>Fungi</taxon>
        <taxon>Dikarya</taxon>
        <taxon>Basidiomycota</taxon>
        <taxon>Agaricomycotina</taxon>
        <taxon>Agaricomycetes</taxon>
        <taxon>Agaricomycetidae</taxon>
        <taxon>Agaricales</taxon>
        <taxon>Marasmiineae</taxon>
        <taxon>Marasmiaceae</taxon>
        <taxon>Moniliophthora</taxon>
    </lineage>
</organism>
<dbReference type="Proteomes" id="UP000054988">
    <property type="component" value="Unassembled WGS sequence"/>
</dbReference>
<comment type="caution">
    <text evidence="1">The sequence shown here is derived from an EMBL/GenBank/DDBJ whole genome shotgun (WGS) entry which is preliminary data.</text>
</comment>
<evidence type="ECO:0000313" key="1">
    <source>
        <dbReference type="EMBL" id="KTB31078.1"/>
    </source>
</evidence>
<reference evidence="1 2" key="1">
    <citation type="submission" date="2015-12" db="EMBL/GenBank/DDBJ databases">
        <title>Draft genome sequence of Moniliophthora roreri, the causal agent of frosty pod rot of cacao.</title>
        <authorList>
            <person name="Aime M.C."/>
            <person name="Diaz-Valderrama J.R."/>
            <person name="Kijpornyongpan T."/>
            <person name="Phillips-Mora W."/>
        </authorList>
    </citation>
    <scope>NUCLEOTIDE SEQUENCE [LARGE SCALE GENOMIC DNA]</scope>
    <source>
        <strain evidence="1 2">MCA 2952</strain>
    </source>
</reference>
<dbReference type="EMBL" id="LATX01002352">
    <property type="protein sequence ID" value="KTB31078.1"/>
    <property type="molecule type" value="Genomic_DNA"/>
</dbReference>
<evidence type="ECO:0000313" key="2">
    <source>
        <dbReference type="Proteomes" id="UP000054988"/>
    </source>
</evidence>
<protein>
    <submittedName>
        <fullName evidence="1">Uncharacterized protein</fullName>
    </submittedName>
</protein>
<gene>
    <name evidence="1" type="ORF">WG66_16356</name>
</gene>
<accession>A0A0W0F450</accession>